<proteinExistence type="predicted"/>
<organism evidence="1 2">
    <name type="scientific">Pseudomonas nitroreducens</name>
    <dbReference type="NCBI Taxonomy" id="46680"/>
    <lineage>
        <taxon>Bacteria</taxon>
        <taxon>Pseudomonadati</taxon>
        <taxon>Pseudomonadota</taxon>
        <taxon>Gammaproteobacteria</taxon>
        <taxon>Pseudomonadales</taxon>
        <taxon>Pseudomonadaceae</taxon>
        <taxon>Pseudomonas</taxon>
    </lineage>
</organism>
<dbReference type="AlphaFoldDB" id="A0A6G6J252"/>
<evidence type="ECO:0000313" key="2">
    <source>
        <dbReference type="Proteomes" id="UP000501063"/>
    </source>
</evidence>
<dbReference type="Proteomes" id="UP000501063">
    <property type="component" value="Chromosome"/>
</dbReference>
<name>A0A6G6J252_PSENT</name>
<evidence type="ECO:0000313" key="1">
    <source>
        <dbReference type="EMBL" id="QIE89475.1"/>
    </source>
</evidence>
<dbReference type="RefSeq" id="WP_024762910.1">
    <property type="nucleotide sequence ID" value="NZ_CP049140.1"/>
</dbReference>
<dbReference type="EMBL" id="CP049140">
    <property type="protein sequence ID" value="QIE89475.1"/>
    <property type="molecule type" value="Genomic_DNA"/>
</dbReference>
<dbReference type="KEGG" id="pnt:G5B91_25710"/>
<reference evidence="1 2" key="1">
    <citation type="submission" date="2020-02" db="EMBL/GenBank/DDBJ databases">
        <title>Integrative conjugative elements (ICEs) and plasmids drive adaptation of Pseudomonas nitroreducens strain HBP1 to wastewater environment.</title>
        <authorList>
            <person name="Sentchilo V."/>
            <person name="Carraro N."/>
            <person name="Bertelli C."/>
            <person name="van der Meer J.R."/>
        </authorList>
    </citation>
    <scope>NUCLEOTIDE SEQUENCE [LARGE SCALE GENOMIC DNA]</scope>
    <source>
        <strain evidence="1 2">HBP1</strain>
    </source>
</reference>
<accession>A0A6G6J252</accession>
<protein>
    <submittedName>
        <fullName evidence="1">Uncharacterized protein</fullName>
    </submittedName>
</protein>
<gene>
    <name evidence="1" type="ORF">G5B91_25710</name>
</gene>
<sequence>MSPRPLHPGLITTNPNGQPVIAGPWPSYRQFRELPERERWVLYVHAKACRAALEDQGFVMAEAYDDFVKRVTEELDV</sequence>